<evidence type="ECO:0000313" key="2">
    <source>
        <dbReference type="Proteomes" id="UP000525652"/>
    </source>
</evidence>
<dbReference type="InterPro" id="IPR037914">
    <property type="entry name" value="SpoVT-AbrB_sf"/>
</dbReference>
<dbReference type="GO" id="GO:0003677">
    <property type="term" value="F:DNA binding"/>
    <property type="evidence" value="ECO:0007669"/>
    <property type="project" value="UniProtKB-KW"/>
</dbReference>
<accession>A0A7X1E4Q1</accession>
<dbReference type="Proteomes" id="UP000525652">
    <property type="component" value="Unassembled WGS sequence"/>
</dbReference>
<evidence type="ECO:0000313" key="1">
    <source>
        <dbReference type="EMBL" id="MBC2602765.1"/>
    </source>
</evidence>
<name>A0A7X1E4Q1_9BACT</name>
<dbReference type="Gene3D" id="2.10.260.10">
    <property type="match status" value="1"/>
</dbReference>
<sequence length="77" mass="8828">MRTRIFKSGNSKAVRIPASIRLSGPEVEIVDLGKDGVLLKELQQPRDPWDLFREGLAELGGEWPDRVQEKDSKRPEW</sequence>
<gene>
    <name evidence="1" type="ORF">H5P30_13355</name>
</gene>
<dbReference type="AlphaFoldDB" id="A0A7X1E4Q1"/>
<keyword evidence="1" id="KW-0238">DNA-binding</keyword>
<dbReference type="RefSeq" id="WP_185693429.1">
    <property type="nucleotide sequence ID" value="NZ_JACHVA010000101.1"/>
</dbReference>
<protein>
    <submittedName>
        <fullName evidence="1">AbrB/MazE/SpoVT family DNA-binding domain-containing protein</fullName>
    </submittedName>
</protein>
<dbReference type="SUPFAM" id="SSF89447">
    <property type="entry name" value="AbrB/MazE/MraZ-like"/>
    <property type="match status" value="1"/>
</dbReference>
<keyword evidence="2" id="KW-1185">Reference proteome</keyword>
<dbReference type="EMBL" id="JACHVA010000101">
    <property type="protein sequence ID" value="MBC2602765.1"/>
    <property type="molecule type" value="Genomic_DNA"/>
</dbReference>
<proteinExistence type="predicted"/>
<reference evidence="1 2" key="1">
    <citation type="submission" date="2020-07" db="EMBL/GenBank/DDBJ databases">
        <authorList>
            <person name="Feng X."/>
        </authorList>
    </citation>
    <scope>NUCLEOTIDE SEQUENCE [LARGE SCALE GENOMIC DNA]</scope>
    <source>
        <strain evidence="1 2">JCM14086</strain>
    </source>
</reference>
<organism evidence="1 2">
    <name type="scientific">Puniceicoccus vermicola</name>
    <dbReference type="NCBI Taxonomy" id="388746"/>
    <lineage>
        <taxon>Bacteria</taxon>
        <taxon>Pseudomonadati</taxon>
        <taxon>Verrucomicrobiota</taxon>
        <taxon>Opitutia</taxon>
        <taxon>Puniceicoccales</taxon>
        <taxon>Puniceicoccaceae</taxon>
        <taxon>Puniceicoccus</taxon>
    </lineage>
</organism>
<comment type="caution">
    <text evidence="1">The sequence shown here is derived from an EMBL/GenBank/DDBJ whole genome shotgun (WGS) entry which is preliminary data.</text>
</comment>